<sequence>MAVERTFNCNNSSKFTIKGSVGIQGK</sequence>
<reference evidence="1" key="1">
    <citation type="submission" date="2021-06" db="EMBL/GenBank/DDBJ databases">
        <authorList>
            <person name="Hodson N. C."/>
            <person name="Mongue J. A."/>
            <person name="Jaron S. K."/>
        </authorList>
    </citation>
    <scope>NUCLEOTIDE SEQUENCE</scope>
</reference>
<name>A0A8J2PIE0_9HEXA</name>
<gene>
    <name evidence="1" type="ORF">AFUS01_LOCUS41235</name>
</gene>
<proteinExistence type="predicted"/>
<accession>A0A8J2PIE0</accession>
<comment type="caution">
    <text evidence="1">The sequence shown here is derived from an EMBL/GenBank/DDBJ whole genome shotgun (WGS) entry which is preliminary data.</text>
</comment>
<dbReference type="AlphaFoldDB" id="A0A8J2PIE0"/>
<feature type="non-terminal residue" evidence="1">
    <location>
        <position position="1"/>
    </location>
</feature>
<keyword evidence="2" id="KW-1185">Reference proteome</keyword>
<evidence type="ECO:0000313" key="2">
    <source>
        <dbReference type="Proteomes" id="UP000708208"/>
    </source>
</evidence>
<dbReference type="Proteomes" id="UP000708208">
    <property type="component" value="Unassembled WGS sequence"/>
</dbReference>
<organism evidence="1 2">
    <name type="scientific">Allacma fusca</name>
    <dbReference type="NCBI Taxonomy" id="39272"/>
    <lineage>
        <taxon>Eukaryota</taxon>
        <taxon>Metazoa</taxon>
        <taxon>Ecdysozoa</taxon>
        <taxon>Arthropoda</taxon>
        <taxon>Hexapoda</taxon>
        <taxon>Collembola</taxon>
        <taxon>Symphypleona</taxon>
        <taxon>Sminthuridae</taxon>
        <taxon>Allacma</taxon>
    </lineage>
</organism>
<dbReference type="EMBL" id="CAJVCH010560742">
    <property type="protein sequence ID" value="CAG7831493.1"/>
    <property type="molecule type" value="Genomic_DNA"/>
</dbReference>
<protein>
    <submittedName>
        <fullName evidence="1">Uncharacterized protein</fullName>
    </submittedName>
</protein>
<evidence type="ECO:0000313" key="1">
    <source>
        <dbReference type="EMBL" id="CAG7831493.1"/>
    </source>
</evidence>